<dbReference type="AlphaFoldDB" id="A0A699S4Z9"/>
<dbReference type="EMBL" id="BKCJ011137370">
    <property type="protein sequence ID" value="GFC92403.1"/>
    <property type="molecule type" value="Genomic_DNA"/>
</dbReference>
<proteinExistence type="predicted"/>
<feature type="non-terminal residue" evidence="2">
    <location>
        <position position="177"/>
    </location>
</feature>
<comment type="caution">
    <text evidence="2">The sequence shown here is derived from an EMBL/GenBank/DDBJ whole genome shotgun (WGS) entry which is preliminary data.</text>
</comment>
<gene>
    <name evidence="2" type="ORF">Tci_864373</name>
</gene>
<evidence type="ECO:0000313" key="2">
    <source>
        <dbReference type="EMBL" id="GFC92403.1"/>
    </source>
</evidence>
<feature type="non-terminal residue" evidence="2">
    <location>
        <position position="1"/>
    </location>
</feature>
<evidence type="ECO:0008006" key="3">
    <source>
        <dbReference type="Google" id="ProtNLM"/>
    </source>
</evidence>
<accession>A0A699S4Z9</accession>
<name>A0A699S4Z9_TANCI</name>
<reference evidence="2" key="1">
    <citation type="journal article" date="2019" name="Sci. Rep.">
        <title>Draft genome of Tanacetum cinerariifolium, the natural source of mosquito coil.</title>
        <authorList>
            <person name="Yamashiro T."/>
            <person name="Shiraishi A."/>
            <person name="Satake H."/>
            <person name="Nakayama K."/>
        </authorList>
    </citation>
    <scope>NUCLEOTIDE SEQUENCE</scope>
</reference>
<feature type="region of interest" description="Disordered" evidence="1">
    <location>
        <begin position="1"/>
        <end position="64"/>
    </location>
</feature>
<feature type="compositionally biased region" description="Polar residues" evidence="1">
    <location>
        <begin position="31"/>
        <end position="64"/>
    </location>
</feature>
<organism evidence="2">
    <name type="scientific">Tanacetum cinerariifolium</name>
    <name type="common">Dalmatian daisy</name>
    <name type="synonym">Chrysanthemum cinerariifolium</name>
    <dbReference type="NCBI Taxonomy" id="118510"/>
    <lineage>
        <taxon>Eukaryota</taxon>
        <taxon>Viridiplantae</taxon>
        <taxon>Streptophyta</taxon>
        <taxon>Embryophyta</taxon>
        <taxon>Tracheophyta</taxon>
        <taxon>Spermatophyta</taxon>
        <taxon>Magnoliopsida</taxon>
        <taxon>eudicotyledons</taxon>
        <taxon>Gunneridae</taxon>
        <taxon>Pentapetalae</taxon>
        <taxon>asterids</taxon>
        <taxon>campanulids</taxon>
        <taxon>Asterales</taxon>
        <taxon>Asteraceae</taxon>
        <taxon>Asteroideae</taxon>
        <taxon>Anthemideae</taxon>
        <taxon>Anthemidinae</taxon>
        <taxon>Tanacetum</taxon>
    </lineage>
</organism>
<feature type="compositionally biased region" description="Pro residues" evidence="1">
    <location>
        <begin position="1"/>
        <end position="10"/>
    </location>
</feature>
<sequence length="177" mass="19911">GYSVVPPPPAQVYAPPKKDMSSTGLPEFKNDTVTDYSRPSPVIESTSDNAQNRNPSVTETKASPSTISHKPFIKFMKATDRSTETKTTKVETAKPAVKYAAMYSKPLKSSEVRGNRNWNNLKSYQLGLAQVEARLAEHRNQELIYCEKIRVIEFKTESRANCIESLTKDLELLKKEK</sequence>
<evidence type="ECO:0000256" key="1">
    <source>
        <dbReference type="SAM" id="MobiDB-lite"/>
    </source>
</evidence>
<protein>
    <recommendedName>
        <fullName evidence="3">Reverse transcriptase domain-containing protein</fullName>
    </recommendedName>
</protein>